<keyword evidence="5" id="KW-0227">DNA damage</keyword>
<comment type="subcellular location">
    <subcellularLocation>
        <location evidence="1">Cytoplasm</location>
    </subcellularLocation>
</comment>
<evidence type="ECO:0000313" key="17">
    <source>
        <dbReference type="Proteomes" id="UP000270112"/>
    </source>
</evidence>
<keyword evidence="3" id="KW-0677">Repeat</keyword>
<reference evidence="15" key="3">
    <citation type="journal article" date="2019" name="Microbiol. Resour. Announc.">
        <title>Draft Genome Sequences of Type Strains of Gordonibacter faecihominis, Paraeggerthella hongkongensis, Parvibacter caecicola,Slackia equolifaciens, Slackia faecicanis, and Slackia isoflavoniconvertens.</title>
        <authorList>
            <person name="Danylec N."/>
            <person name="Stoll D.A."/>
            <person name="Dotsch A."/>
            <person name="Huch M."/>
        </authorList>
    </citation>
    <scope>NUCLEOTIDE SEQUENCE</scope>
    <source>
        <strain evidence="15">DSM 16107</strain>
    </source>
</reference>
<dbReference type="GO" id="GO:0006281">
    <property type="term" value="P:DNA repair"/>
    <property type="evidence" value="ECO:0007669"/>
    <property type="project" value="UniProtKB-KW"/>
</dbReference>
<dbReference type="EMBL" id="QICC01000028">
    <property type="protein sequence ID" value="RNM41732.1"/>
    <property type="molecule type" value="Genomic_DNA"/>
</dbReference>
<dbReference type="EMBL" id="PPTT01000024">
    <property type="protein sequence ID" value="RDB67565.1"/>
    <property type="molecule type" value="Genomic_DNA"/>
</dbReference>
<keyword evidence="4" id="KW-0547">Nucleotide-binding</keyword>
<evidence type="ECO:0000256" key="13">
    <source>
        <dbReference type="ARBA" id="ARBA00042156"/>
    </source>
</evidence>
<dbReference type="Gene3D" id="3.40.50.300">
    <property type="entry name" value="P-loop containing nucleotide triphosphate hydrolases"/>
    <property type="match status" value="1"/>
</dbReference>
<evidence type="ECO:0000313" key="15">
    <source>
        <dbReference type="EMBL" id="RNM41732.1"/>
    </source>
</evidence>
<evidence type="ECO:0000313" key="14">
    <source>
        <dbReference type="EMBL" id="RDB67565.1"/>
    </source>
</evidence>
<dbReference type="RefSeq" id="WP_114547118.1">
    <property type="nucleotide sequence ID" value="NZ_PPTT01000024.1"/>
</dbReference>
<evidence type="ECO:0000256" key="10">
    <source>
        <dbReference type="ARBA" id="ARBA00023204"/>
    </source>
</evidence>
<evidence type="ECO:0000256" key="4">
    <source>
        <dbReference type="ARBA" id="ARBA00022741"/>
    </source>
</evidence>
<evidence type="ECO:0000256" key="1">
    <source>
        <dbReference type="ARBA" id="ARBA00004496"/>
    </source>
</evidence>
<accession>A0A3N0IZH0</accession>
<dbReference type="InterPro" id="IPR027417">
    <property type="entry name" value="P-loop_NTPase"/>
</dbReference>
<evidence type="ECO:0000256" key="6">
    <source>
        <dbReference type="ARBA" id="ARBA00022769"/>
    </source>
</evidence>
<evidence type="ECO:0000256" key="7">
    <source>
        <dbReference type="ARBA" id="ARBA00022840"/>
    </source>
</evidence>
<keyword evidence="16" id="KW-1185">Reference proteome</keyword>
<evidence type="ECO:0000256" key="8">
    <source>
        <dbReference type="ARBA" id="ARBA00022881"/>
    </source>
</evidence>
<sequence length="92" mass="10112">MLDAWRMTIDEAAEFFKGKDDRIAKPLIVASRLMLGHLVLGQPSESLSGGENIRIKLLTAMGTTSKFIGVDEPFRGLSNEGIFQVAKYLDAL</sequence>
<keyword evidence="7" id="KW-0067">ATP-binding</keyword>
<name>A0A3N0IZH0_9ACTN</name>
<keyword evidence="6" id="KW-0228">DNA excision</keyword>
<protein>
    <recommendedName>
        <fullName evidence="12">UvrABC system protein A</fullName>
    </recommendedName>
    <alternativeName>
        <fullName evidence="13">Excinuclease ABC subunit A</fullName>
    </alternativeName>
</protein>
<gene>
    <name evidence="14" type="ORF">C1876_12820</name>
    <name evidence="15" type="ORF">DMP09_08305</name>
</gene>
<dbReference type="PANTHER" id="PTHR43152">
    <property type="entry name" value="UVRABC SYSTEM PROTEIN A"/>
    <property type="match status" value="1"/>
</dbReference>
<proteinExistence type="inferred from homology"/>
<keyword evidence="10" id="KW-0234">DNA repair</keyword>
<evidence type="ECO:0000256" key="11">
    <source>
        <dbReference type="ARBA" id="ARBA00038000"/>
    </source>
</evidence>
<comment type="caution">
    <text evidence="15">The sequence shown here is derived from an EMBL/GenBank/DDBJ whole genome shotgun (WGS) entry which is preliminary data.</text>
</comment>
<evidence type="ECO:0000256" key="5">
    <source>
        <dbReference type="ARBA" id="ARBA00022763"/>
    </source>
</evidence>
<dbReference type="Proteomes" id="UP000253817">
    <property type="component" value="Unassembled WGS sequence"/>
</dbReference>
<comment type="similarity">
    <text evidence="11">Belongs to the ABC transporter superfamily. UvrA family.</text>
</comment>
<dbReference type="GO" id="GO:0005737">
    <property type="term" value="C:cytoplasm"/>
    <property type="evidence" value="ECO:0007669"/>
    <property type="project" value="UniProtKB-SubCell"/>
</dbReference>
<evidence type="ECO:0000256" key="9">
    <source>
        <dbReference type="ARBA" id="ARBA00023125"/>
    </source>
</evidence>
<keyword evidence="8" id="KW-0267">Excision nuclease</keyword>
<reference evidence="17" key="2">
    <citation type="submission" date="2018-05" db="EMBL/GenBank/DDBJ databases">
        <title>Genome Sequencing of selected type strains of the family Eggerthellaceae.</title>
        <authorList>
            <person name="Danylec N."/>
            <person name="Stoll D.A."/>
            <person name="Doetsch A."/>
            <person name="Huch M."/>
        </authorList>
    </citation>
    <scope>NUCLEOTIDE SEQUENCE [LARGE SCALE GENOMIC DNA]</scope>
    <source>
        <strain evidence="17">DSM 16107</strain>
    </source>
</reference>
<evidence type="ECO:0000256" key="12">
    <source>
        <dbReference type="ARBA" id="ARBA00039316"/>
    </source>
</evidence>
<dbReference type="PANTHER" id="PTHR43152:SF3">
    <property type="entry name" value="UVRABC SYSTEM PROTEIN A"/>
    <property type="match status" value="1"/>
</dbReference>
<dbReference type="Proteomes" id="UP000270112">
    <property type="component" value="Unassembled WGS sequence"/>
</dbReference>
<keyword evidence="9" id="KW-0238">DNA-binding</keyword>
<dbReference type="SUPFAM" id="SSF52540">
    <property type="entry name" value="P-loop containing nucleoside triphosphate hydrolases"/>
    <property type="match status" value="1"/>
</dbReference>
<keyword evidence="2" id="KW-0963">Cytoplasm</keyword>
<dbReference type="OrthoDB" id="9809851at2"/>
<dbReference type="GO" id="GO:0005524">
    <property type="term" value="F:ATP binding"/>
    <property type="evidence" value="ECO:0007669"/>
    <property type="project" value="UniProtKB-KW"/>
</dbReference>
<organism evidence="15 17">
    <name type="scientific">Eggerthella sinensis</name>
    <dbReference type="NCBI Taxonomy" id="242230"/>
    <lineage>
        <taxon>Bacteria</taxon>
        <taxon>Bacillati</taxon>
        <taxon>Actinomycetota</taxon>
        <taxon>Coriobacteriia</taxon>
        <taxon>Eggerthellales</taxon>
        <taxon>Eggerthellaceae</taxon>
        <taxon>Eggerthella</taxon>
    </lineage>
</organism>
<reference evidence="14 16" key="1">
    <citation type="journal article" date="2018" name="Elife">
        <title>Discovery and characterization of a prevalent human gut bacterial enzyme sufficient for the inactivation of a family of plant toxins.</title>
        <authorList>
            <person name="Koppel N."/>
            <person name="Bisanz J.E."/>
            <person name="Pandelia M.E."/>
            <person name="Turnbaugh P.J."/>
            <person name="Balskus E.P."/>
        </authorList>
    </citation>
    <scope>NUCLEOTIDE SEQUENCE [LARGE SCALE GENOMIC DNA]</scope>
    <source>
        <strain evidence="14 16">DSM 16107</strain>
    </source>
</reference>
<evidence type="ECO:0000313" key="16">
    <source>
        <dbReference type="Proteomes" id="UP000253817"/>
    </source>
</evidence>
<evidence type="ECO:0000256" key="3">
    <source>
        <dbReference type="ARBA" id="ARBA00022737"/>
    </source>
</evidence>
<evidence type="ECO:0000256" key="2">
    <source>
        <dbReference type="ARBA" id="ARBA00022490"/>
    </source>
</evidence>
<dbReference type="GO" id="GO:0004518">
    <property type="term" value="F:nuclease activity"/>
    <property type="evidence" value="ECO:0007669"/>
    <property type="project" value="UniProtKB-KW"/>
</dbReference>
<dbReference type="GO" id="GO:0003677">
    <property type="term" value="F:DNA binding"/>
    <property type="evidence" value="ECO:0007669"/>
    <property type="project" value="UniProtKB-KW"/>
</dbReference>
<dbReference type="AlphaFoldDB" id="A0A3N0IZH0"/>